<feature type="region of interest" description="Disordered" evidence="1">
    <location>
        <begin position="1"/>
        <end position="93"/>
    </location>
</feature>
<comment type="caution">
    <text evidence="4">The sequence shown here is derived from an EMBL/GenBank/DDBJ whole genome shotgun (WGS) entry which is preliminary data.</text>
</comment>
<feature type="compositionally biased region" description="Pro residues" evidence="1">
    <location>
        <begin position="20"/>
        <end position="37"/>
    </location>
</feature>
<keyword evidence="2" id="KW-0472">Membrane</keyword>
<proteinExistence type="predicted"/>
<feature type="compositionally biased region" description="Low complexity" evidence="1">
    <location>
        <begin position="54"/>
        <end position="71"/>
    </location>
</feature>
<dbReference type="Proteomes" id="UP000608890">
    <property type="component" value="Unassembled WGS sequence"/>
</dbReference>
<feature type="domain" description="DUF4190" evidence="3">
    <location>
        <begin position="100"/>
        <end position="159"/>
    </location>
</feature>
<evidence type="ECO:0000256" key="1">
    <source>
        <dbReference type="SAM" id="MobiDB-lite"/>
    </source>
</evidence>
<dbReference type="AlphaFoldDB" id="A0A917TJP6"/>
<evidence type="ECO:0000313" key="5">
    <source>
        <dbReference type="Proteomes" id="UP000608890"/>
    </source>
</evidence>
<reference evidence="4" key="1">
    <citation type="journal article" date="2014" name="Int. J. Syst. Evol. Microbiol.">
        <title>Complete genome sequence of Corynebacterium casei LMG S-19264T (=DSM 44701T), isolated from a smear-ripened cheese.</title>
        <authorList>
            <consortium name="US DOE Joint Genome Institute (JGI-PGF)"/>
            <person name="Walter F."/>
            <person name="Albersmeier A."/>
            <person name="Kalinowski J."/>
            <person name="Ruckert C."/>
        </authorList>
    </citation>
    <scope>NUCLEOTIDE SEQUENCE</scope>
    <source>
        <strain evidence="4">CGMCC 4.7312</strain>
    </source>
</reference>
<feature type="compositionally biased region" description="Low complexity" evidence="1">
    <location>
        <begin position="81"/>
        <end position="93"/>
    </location>
</feature>
<evidence type="ECO:0000259" key="3">
    <source>
        <dbReference type="Pfam" id="PF13828"/>
    </source>
</evidence>
<gene>
    <name evidence="4" type="ORF">GCM10011608_08440</name>
</gene>
<feature type="transmembrane region" description="Helical" evidence="2">
    <location>
        <begin position="145"/>
        <end position="173"/>
    </location>
</feature>
<feature type="transmembrane region" description="Helical" evidence="2">
    <location>
        <begin position="100"/>
        <end position="124"/>
    </location>
</feature>
<dbReference type="RefSeq" id="WP_189040909.1">
    <property type="nucleotide sequence ID" value="NZ_BMNB01000003.1"/>
</dbReference>
<protein>
    <recommendedName>
        <fullName evidence="3">DUF4190 domain-containing protein</fullName>
    </recommendedName>
</protein>
<keyword evidence="2" id="KW-0812">Transmembrane</keyword>
<keyword evidence="5" id="KW-1185">Reference proteome</keyword>
<evidence type="ECO:0000313" key="4">
    <source>
        <dbReference type="EMBL" id="GGM26015.1"/>
    </source>
</evidence>
<dbReference type="Pfam" id="PF13828">
    <property type="entry name" value="DUF4190"/>
    <property type="match status" value="1"/>
</dbReference>
<dbReference type="InterPro" id="IPR025241">
    <property type="entry name" value="DUF4190"/>
</dbReference>
<name>A0A917TJP6_9ACTN</name>
<keyword evidence="2" id="KW-1133">Transmembrane helix</keyword>
<sequence>MTQPPPSGGWPDPASTGQPSSPPADPTLPVSPQPVPQQPAGYDPPTVQYQPTDPYAGTQAAPAPGTAGYPPAGYPPPPQPGYGYPQQPGYGHPQQQTNTLAIVALVLSLVGIGSCITAPIGAIMGHVAMRQIRETGEGGEGMAKAAIIVGWILTGLLALVIIGYVVAIVIAIANSSTA</sequence>
<accession>A0A917TJP6</accession>
<evidence type="ECO:0000256" key="2">
    <source>
        <dbReference type="SAM" id="Phobius"/>
    </source>
</evidence>
<dbReference type="EMBL" id="BMNB01000003">
    <property type="protein sequence ID" value="GGM26015.1"/>
    <property type="molecule type" value="Genomic_DNA"/>
</dbReference>
<reference evidence="4" key="2">
    <citation type="submission" date="2020-09" db="EMBL/GenBank/DDBJ databases">
        <authorList>
            <person name="Sun Q."/>
            <person name="Zhou Y."/>
        </authorList>
    </citation>
    <scope>NUCLEOTIDE SEQUENCE</scope>
    <source>
        <strain evidence="4">CGMCC 4.7312</strain>
    </source>
</reference>
<organism evidence="4 5">
    <name type="scientific">Micromonospora sonchi</name>
    <dbReference type="NCBI Taxonomy" id="1763543"/>
    <lineage>
        <taxon>Bacteria</taxon>
        <taxon>Bacillati</taxon>
        <taxon>Actinomycetota</taxon>
        <taxon>Actinomycetes</taxon>
        <taxon>Micromonosporales</taxon>
        <taxon>Micromonosporaceae</taxon>
        <taxon>Micromonospora</taxon>
    </lineage>
</organism>